<feature type="domain" description="N-acetyltransferase" evidence="3">
    <location>
        <begin position="2"/>
        <end position="159"/>
    </location>
</feature>
<dbReference type="Proteomes" id="UP000535890">
    <property type="component" value="Unassembled WGS sequence"/>
</dbReference>
<sequence length="159" mass="17503">MLTIRDAGVDDAAACATIYAPYVRDTVISFEEHPPSPGTMAERMAAAHEWLVGEDAGRVVGYAYAGSFNDRHAYRYTCGVSVYLETGRRRTGAGRSLYEELFGRLRDRGYVRAAAGITLPNEASIGLHAALGFAPVGTFPRVGWKFDAWHDVAWMQRDL</sequence>
<dbReference type="InterPro" id="IPR000182">
    <property type="entry name" value="GNAT_dom"/>
</dbReference>
<dbReference type="EMBL" id="JACCBN010000001">
    <property type="protein sequence ID" value="NYD39411.1"/>
    <property type="molecule type" value="Genomic_DNA"/>
</dbReference>
<dbReference type="SUPFAM" id="SSF55729">
    <property type="entry name" value="Acyl-CoA N-acyltransferases (Nat)"/>
    <property type="match status" value="1"/>
</dbReference>
<accession>A0A7Y9J8S9</accession>
<evidence type="ECO:0000313" key="4">
    <source>
        <dbReference type="EMBL" id="NYD39411.1"/>
    </source>
</evidence>
<dbReference type="GO" id="GO:0102971">
    <property type="term" value="F:phosphinothricin N-acetyltransferase activity"/>
    <property type="evidence" value="ECO:0007669"/>
    <property type="project" value="UniProtKB-EC"/>
</dbReference>
<dbReference type="EC" id="2.3.1.183" evidence="4"/>
<evidence type="ECO:0000256" key="1">
    <source>
        <dbReference type="ARBA" id="ARBA00022679"/>
    </source>
</evidence>
<dbReference type="PANTHER" id="PTHR43072">
    <property type="entry name" value="N-ACETYLTRANSFERASE"/>
    <property type="match status" value="1"/>
</dbReference>
<keyword evidence="2 4" id="KW-0012">Acyltransferase</keyword>
<reference evidence="4 5" key="1">
    <citation type="submission" date="2020-07" db="EMBL/GenBank/DDBJ databases">
        <title>Sequencing the genomes of 1000 actinobacteria strains.</title>
        <authorList>
            <person name="Klenk H.-P."/>
        </authorList>
    </citation>
    <scope>NUCLEOTIDE SEQUENCE [LARGE SCALE GENOMIC DNA]</scope>
    <source>
        <strain evidence="4 5">DSM 45772</strain>
    </source>
</reference>
<evidence type="ECO:0000313" key="5">
    <source>
        <dbReference type="Proteomes" id="UP000535890"/>
    </source>
</evidence>
<evidence type="ECO:0000256" key="2">
    <source>
        <dbReference type="ARBA" id="ARBA00023315"/>
    </source>
</evidence>
<proteinExistence type="predicted"/>
<dbReference type="AlphaFoldDB" id="A0A7Y9J8S9"/>
<keyword evidence="5" id="KW-1185">Reference proteome</keyword>
<keyword evidence="1 4" id="KW-0808">Transferase</keyword>
<evidence type="ECO:0000259" key="3">
    <source>
        <dbReference type="PROSITE" id="PS51186"/>
    </source>
</evidence>
<name>A0A7Y9J8S9_9PSEU</name>
<dbReference type="Pfam" id="PF00583">
    <property type="entry name" value="Acetyltransf_1"/>
    <property type="match status" value="1"/>
</dbReference>
<protein>
    <submittedName>
        <fullName evidence="4">Phosphinothricin acetyltransferase</fullName>
        <ecNumber evidence="4">2.3.1.183</ecNumber>
    </submittedName>
</protein>
<organism evidence="4 5">
    <name type="scientific">Actinomycetospora corticicola</name>
    <dbReference type="NCBI Taxonomy" id="663602"/>
    <lineage>
        <taxon>Bacteria</taxon>
        <taxon>Bacillati</taxon>
        <taxon>Actinomycetota</taxon>
        <taxon>Actinomycetes</taxon>
        <taxon>Pseudonocardiales</taxon>
        <taxon>Pseudonocardiaceae</taxon>
        <taxon>Actinomycetospora</taxon>
    </lineage>
</organism>
<dbReference type="PANTHER" id="PTHR43072:SF23">
    <property type="entry name" value="UPF0039 PROTEIN C11D3.02C"/>
    <property type="match status" value="1"/>
</dbReference>
<gene>
    <name evidence="4" type="ORF">BJ983_005513</name>
</gene>
<comment type="caution">
    <text evidence="4">The sequence shown here is derived from an EMBL/GenBank/DDBJ whole genome shotgun (WGS) entry which is preliminary data.</text>
</comment>
<dbReference type="PROSITE" id="PS51186">
    <property type="entry name" value="GNAT"/>
    <property type="match status" value="1"/>
</dbReference>
<dbReference type="Gene3D" id="3.40.630.30">
    <property type="match status" value="1"/>
</dbReference>
<dbReference type="InterPro" id="IPR016181">
    <property type="entry name" value="Acyl_CoA_acyltransferase"/>
</dbReference>